<evidence type="ECO:0000313" key="1">
    <source>
        <dbReference type="EMBL" id="SFJ63295.1"/>
    </source>
</evidence>
<gene>
    <name evidence="1" type="ORF">SAMN05443661_14921</name>
</gene>
<accession>A0A1I3SX00</accession>
<organism evidence="1 2">
    <name type="scientific">Natronobacterium gregoryi</name>
    <dbReference type="NCBI Taxonomy" id="44930"/>
    <lineage>
        <taxon>Archaea</taxon>
        <taxon>Methanobacteriati</taxon>
        <taxon>Methanobacteriota</taxon>
        <taxon>Stenosarchaea group</taxon>
        <taxon>Halobacteria</taxon>
        <taxon>Halobacteriales</taxon>
        <taxon>Natrialbaceae</taxon>
        <taxon>Natronobacterium</taxon>
    </lineage>
</organism>
<dbReference type="EMBL" id="FORO01000049">
    <property type="protein sequence ID" value="SFJ63295.1"/>
    <property type="molecule type" value="Genomic_DNA"/>
</dbReference>
<evidence type="ECO:0000313" key="2">
    <source>
        <dbReference type="Proteomes" id="UP000182829"/>
    </source>
</evidence>
<name>A0A1I3SX00_9EURY</name>
<dbReference type="AlphaFoldDB" id="A0A1I3SX00"/>
<protein>
    <submittedName>
        <fullName evidence="1">Uncharacterized protein</fullName>
    </submittedName>
</protein>
<reference evidence="1 2" key="1">
    <citation type="submission" date="2016-10" db="EMBL/GenBank/DDBJ databases">
        <authorList>
            <person name="de Groot N.N."/>
        </authorList>
    </citation>
    <scope>NUCLEOTIDE SEQUENCE [LARGE SCALE GENOMIC DNA]</scope>
    <source>
        <strain evidence="1 2">SP2</strain>
    </source>
</reference>
<sequence>MLKWHDWLLEPSVVPIAPSNPRNTNEPLDIDYRVEDRVKEYSDTVCLWQNQLEKTYTKRSRVETAIGVCKDLGLETLGPEAE</sequence>
<proteinExistence type="predicted"/>
<dbReference type="Proteomes" id="UP000182829">
    <property type="component" value="Unassembled WGS sequence"/>
</dbReference>